<sequence>MPQLVPFYFINQVTFVFIILMILIYGFSKFILPHIVRTFITRIYLNII</sequence>
<dbReference type="PANTHER" id="PTHR36101">
    <property type="entry name" value="ATP SYNTHASE PROTEIN 8"/>
    <property type="match status" value="1"/>
</dbReference>
<evidence type="ECO:0000256" key="10">
    <source>
        <dbReference type="ARBA" id="ARBA00023065"/>
    </source>
</evidence>
<keyword evidence="12 15" id="KW-0472">Membrane</keyword>
<dbReference type="EMBL" id="MK550698">
    <property type="protein sequence ID" value="QBL02577.1"/>
    <property type="molecule type" value="Genomic_DNA"/>
</dbReference>
<evidence type="ECO:0000313" key="16">
    <source>
        <dbReference type="EMBL" id="QBL02577.1"/>
    </source>
</evidence>
<keyword evidence="13 15" id="KW-0066">ATP synthesis</keyword>
<evidence type="ECO:0000256" key="8">
    <source>
        <dbReference type="ARBA" id="ARBA00022781"/>
    </source>
</evidence>
<dbReference type="GeneID" id="39411785"/>
<protein>
    <recommendedName>
        <fullName evidence="4 15">ATP synthase protein 8</fullName>
    </recommendedName>
</protein>
<evidence type="ECO:0000256" key="12">
    <source>
        <dbReference type="ARBA" id="ARBA00023136"/>
    </source>
</evidence>
<dbReference type="Pfam" id="PF05933">
    <property type="entry name" value="Fun_ATP-synt_8"/>
    <property type="match status" value="1"/>
</dbReference>
<dbReference type="GO" id="GO:0045259">
    <property type="term" value="C:proton-transporting ATP synthase complex"/>
    <property type="evidence" value="ECO:0007669"/>
    <property type="project" value="UniProtKB-KW"/>
</dbReference>
<proteinExistence type="inferred from homology"/>
<accession>A0A481ZNA8</accession>
<evidence type="ECO:0000256" key="15">
    <source>
        <dbReference type="RuleBase" id="RU368038"/>
    </source>
</evidence>
<feature type="transmembrane region" description="Helical" evidence="15">
    <location>
        <begin position="6"/>
        <end position="27"/>
    </location>
</feature>
<evidence type="ECO:0000256" key="4">
    <source>
        <dbReference type="ARBA" id="ARBA00019651"/>
    </source>
</evidence>
<name>A0A481ZNA8_9PEZI</name>
<evidence type="ECO:0000256" key="5">
    <source>
        <dbReference type="ARBA" id="ARBA00022448"/>
    </source>
</evidence>
<evidence type="ECO:0000256" key="7">
    <source>
        <dbReference type="ARBA" id="ARBA00022692"/>
    </source>
</evidence>
<keyword evidence="5 15" id="KW-0813">Transport</keyword>
<dbReference type="AlphaFoldDB" id="A0A481ZNA8"/>
<dbReference type="GO" id="GO:0046933">
    <property type="term" value="F:proton-transporting ATP synthase activity, rotational mechanism"/>
    <property type="evidence" value="ECO:0007669"/>
    <property type="project" value="TreeGrafter"/>
</dbReference>
<reference evidence="16" key="1">
    <citation type="journal article" date="2019" name="Mitochondrial DNA Part B Resour">
        <title>Characterization of the complete mitochondrial genome of Drechslerella brochopaga, a fungal species trapping nematodes with constricting rings.</title>
        <authorList>
            <person name="Fang M."/>
            <person name="Wang S."/>
            <person name="Xu J."/>
            <person name="Jiang L."/>
            <person name="Zhou D."/>
            <person name="Zhang K.-Q."/>
            <person name="Zhang Y."/>
        </authorList>
    </citation>
    <scope>NUCLEOTIDE SEQUENCE</scope>
    <source>
        <strain evidence="16">YMF1.03216</strain>
    </source>
</reference>
<keyword evidence="9 15" id="KW-1133">Transmembrane helix</keyword>
<organism evidence="16">
    <name type="scientific">Orbilia brochopaga</name>
    <dbReference type="NCBI Taxonomy" id="3140254"/>
    <lineage>
        <taxon>Eukaryota</taxon>
        <taxon>Fungi</taxon>
        <taxon>Dikarya</taxon>
        <taxon>Ascomycota</taxon>
        <taxon>Pezizomycotina</taxon>
        <taxon>Orbiliomycetes</taxon>
        <taxon>Orbiliales</taxon>
        <taxon>Orbiliaceae</taxon>
        <taxon>Orbilia</taxon>
    </lineage>
</organism>
<keyword evidence="7 15" id="KW-0812">Transmembrane</keyword>
<keyword evidence="11 15" id="KW-0496">Mitochondrion</keyword>
<evidence type="ECO:0000256" key="3">
    <source>
        <dbReference type="ARBA" id="ARBA00011291"/>
    </source>
</evidence>
<evidence type="ECO:0000256" key="1">
    <source>
        <dbReference type="ARBA" id="ARBA00004304"/>
    </source>
</evidence>
<comment type="similarity">
    <text evidence="2 15">Belongs to the ATPase protein 8 family.</text>
</comment>
<evidence type="ECO:0000256" key="6">
    <source>
        <dbReference type="ARBA" id="ARBA00022547"/>
    </source>
</evidence>
<evidence type="ECO:0000256" key="11">
    <source>
        <dbReference type="ARBA" id="ARBA00023128"/>
    </source>
</evidence>
<geneLocation type="mitochondrion" evidence="16"/>
<evidence type="ECO:0000256" key="2">
    <source>
        <dbReference type="ARBA" id="ARBA00008892"/>
    </source>
</evidence>
<dbReference type="InterPro" id="IPR009230">
    <property type="entry name" value="ATP_synth_su8_fun"/>
</dbReference>
<dbReference type="PANTHER" id="PTHR36101:SF1">
    <property type="entry name" value="ATP SYNTHASE PROTEIN 8"/>
    <property type="match status" value="1"/>
</dbReference>
<keyword evidence="10 15" id="KW-0406">Ion transport</keyword>
<comment type="subcellular location">
    <subcellularLocation>
        <location evidence="15">Mitochondrion inner membrane</location>
        <topology evidence="15">Single-pass membrane protein</topology>
    </subcellularLocation>
    <subcellularLocation>
        <location evidence="1">Mitochondrion membrane</location>
        <topology evidence="1">Single-pass membrane protein</topology>
    </subcellularLocation>
</comment>
<evidence type="ECO:0000256" key="9">
    <source>
        <dbReference type="ARBA" id="ARBA00022989"/>
    </source>
</evidence>
<dbReference type="RefSeq" id="YP_009568453.1">
    <property type="nucleotide sequence ID" value="NC_041248.1"/>
</dbReference>
<keyword evidence="8 15" id="KW-0375">Hydrogen ion transport</keyword>
<dbReference type="GO" id="GO:0005743">
    <property type="term" value="C:mitochondrial inner membrane"/>
    <property type="evidence" value="ECO:0007669"/>
    <property type="project" value="UniProtKB-SubCell"/>
</dbReference>
<comment type="function">
    <text evidence="14 15">Mitochondrial membrane ATP synthase (F(1)F(0) ATP synthase or Complex V) produces ATP from ADP in the presence of a proton gradient across the membrane which is generated by electron transport complexes of the respiratory chain. F-type ATPases consist of two structural domains, F(1) - containing the extramembraneous catalytic core and F(0) - containing the membrane proton channel, linked together by a central stalk and a peripheral stalk. During catalysis, ATP synthesis in the catalytic domain of F(1) is coupled via a rotary mechanism of the central stalk subunits to proton translocation. Part of the complex F(0) domain. Minor subunit located with subunit a in the membrane.</text>
</comment>
<keyword evidence="6 15" id="KW-0138">CF(0)</keyword>
<comment type="subunit">
    <text evidence="3 15">F-type ATPases have 2 components, CF(1) - the catalytic core - and CF(0) - the membrane proton channel.</text>
</comment>
<evidence type="ECO:0000256" key="14">
    <source>
        <dbReference type="ARBA" id="ARBA00024864"/>
    </source>
</evidence>
<evidence type="ECO:0000256" key="13">
    <source>
        <dbReference type="ARBA" id="ARBA00023310"/>
    </source>
</evidence>
<reference evidence="16" key="2">
    <citation type="submission" date="2019-02" db="EMBL/GenBank/DDBJ databases">
        <authorList>
            <person name="Fang M.L."/>
            <person name="Zhang Y."/>
        </authorList>
    </citation>
    <scope>NUCLEOTIDE SEQUENCE</scope>
    <source>
        <strain evidence="16">YMF1.03216</strain>
    </source>
</reference>